<name>A0A0H5C4S5_CYBJN</name>
<accession>A0A1E4S548</accession>
<dbReference type="GO" id="GO:0000056">
    <property type="term" value="P:ribosomal small subunit export from nucleus"/>
    <property type="evidence" value="ECO:0007669"/>
    <property type="project" value="InterPro"/>
</dbReference>
<evidence type="ECO:0000313" key="10">
    <source>
        <dbReference type="Proteomes" id="UP000038830"/>
    </source>
</evidence>
<dbReference type="GO" id="GO:0017056">
    <property type="term" value="F:structural constituent of nuclear pore"/>
    <property type="evidence" value="ECO:0007669"/>
    <property type="project" value="InterPro"/>
</dbReference>
<dbReference type="STRING" id="983966.A0A0H5C4S5"/>
<gene>
    <name evidence="8" type="ORF">BN1211_3484</name>
    <name evidence="9" type="ORF">CYBJADRAFT_167175</name>
</gene>
<keyword evidence="11" id="KW-1185">Reference proteome</keyword>
<dbReference type="InterPro" id="IPR037700">
    <property type="entry name" value="NUP88/NUP82"/>
</dbReference>
<evidence type="ECO:0000313" key="8">
    <source>
        <dbReference type="EMBL" id="CEP23001.1"/>
    </source>
</evidence>
<dbReference type="AlphaFoldDB" id="A0A0H5C4S5"/>
<evidence type="ECO:0000256" key="6">
    <source>
        <dbReference type="ARBA" id="ARBA00023132"/>
    </source>
</evidence>
<comment type="subcellular location">
    <subcellularLocation>
        <location evidence="1">Nucleus</location>
        <location evidence="1">Nuclear pore complex</location>
    </subcellularLocation>
</comment>
<evidence type="ECO:0000256" key="4">
    <source>
        <dbReference type="ARBA" id="ARBA00022927"/>
    </source>
</evidence>
<dbReference type="GO" id="GO:0006606">
    <property type="term" value="P:protein import into nucleus"/>
    <property type="evidence" value="ECO:0007669"/>
    <property type="project" value="TreeGrafter"/>
</dbReference>
<reference evidence="9 11" key="3">
    <citation type="journal article" date="2016" name="Proc. Natl. Acad. Sci. U.S.A.">
        <title>Comparative genomics of biotechnologically important yeasts.</title>
        <authorList>
            <person name="Riley R."/>
            <person name="Haridas S."/>
            <person name="Wolfe K.H."/>
            <person name="Lopes M.R."/>
            <person name="Hittinger C.T."/>
            <person name="Goeker M."/>
            <person name="Salamov A.A."/>
            <person name="Wisecaver J.H."/>
            <person name="Long T.M."/>
            <person name="Calvey C.H."/>
            <person name="Aerts A.L."/>
            <person name="Barry K.W."/>
            <person name="Choi C."/>
            <person name="Clum A."/>
            <person name="Coughlan A.Y."/>
            <person name="Deshpande S."/>
            <person name="Douglass A.P."/>
            <person name="Hanson S.J."/>
            <person name="Klenk H.-P."/>
            <person name="LaButti K.M."/>
            <person name="Lapidus A."/>
            <person name="Lindquist E.A."/>
            <person name="Lipzen A.M."/>
            <person name="Meier-Kolthoff J.P."/>
            <person name="Ohm R.A."/>
            <person name="Otillar R.P."/>
            <person name="Pangilinan J.L."/>
            <person name="Peng Y."/>
            <person name="Rokas A."/>
            <person name="Rosa C.A."/>
            <person name="Scheuner C."/>
            <person name="Sibirny A.A."/>
            <person name="Slot J.C."/>
            <person name="Stielow J.B."/>
            <person name="Sun H."/>
            <person name="Kurtzman C.P."/>
            <person name="Blackwell M."/>
            <person name="Grigoriev I.V."/>
            <person name="Jeffries T.W."/>
        </authorList>
    </citation>
    <scope>NUCLEOTIDE SEQUENCE [LARGE SCALE GENOMIC DNA]</scope>
    <source>
        <strain evidence="11">ATCC 18201 / CBS 1600 / BCRC 20928 / JCM 3617 / NBRC 0987 / NRRL Y-1542</strain>
        <strain evidence="9">NRRL Y-1542</strain>
    </source>
</reference>
<evidence type="ECO:0000313" key="11">
    <source>
        <dbReference type="Proteomes" id="UP000094389"/>
    </source>
</evidence>
<dbReference type="GO" id="GO:0000055">
    <property type="term" value="P:ribosomal large subunit export from nucleus"/>
    <property type="evidence" value="ECO:0007669"/>
    <property type="project" value="InterPro"/>
</dbReference>
<keyword evidence="4" id="KW-0653">Protein transport</keyword>
<keyword evidence="7" id="KW-0539">Nucleus</keyword>
<reference evidence="10" key="2">
    <citation type="journal article" date="2015" name="J. Biotechnol.">
        <title>The structure of the Cyberlindnera jadinii genome and its relation to Candida utilis analyzed by the occurrence of single nucleotide polymorphisms.</title>
        <authorList>
            <person name="Rupp O."/>
            <person name="Brinkrolf K."/>
            <person name="Buerth C."/>
            <person name="Kunigo M."/>
            <person name="Schneider J."/>
            <person name="Jaenicke S."/>
            <person name="Goesmann A."/>
            <person name="Puehler A."/>
            <person name="Jaeger K.-E."/>
            <person name="Ernst J.F."/>
        </authorList>
    </citation>
    <scope>NUCLEOTIDE SEQUENCE [LARGE SCALE GENOMIC DNA]</scope>
    <source>
        <strain evidence="10">ATCC 18201 / CBS 1600 / BCRC 20928 / JCM 3617 / NBRC 0987 / NRRL Y-1542</strain>
    </source>
</reference>
<organism evidence="8 10">
    <name type="scientific">Cyberlindnera jadinii (strain ATCC 18201 / CBS 1600 / BCRC 20928 / JCM 3617 / NBRC 0987 / NRRL Y-1542)</name>
    <name type="common">Torula yeast</name>
    <name type="synonym">Candida utilis</name>
    <dbReference type="NCBI Taxonomy" id="983966"/>
    <lineage>
        <taxon>Eukaryota</taxon>
        <taxon>Fungi</taxon>
        <taxon>Dikarya</taxon>
        <taxon>Ascomycota</taxon>
        <taxon>Saccharomycotina</taxon>
        <taxon>Saccharomycetes</taxon>
        <taxon>Phaffomycetales</taxon>
        <taxon>Phaffomycetaceae</taxon>
        <taxon>Cyberlindnera</taxon>
    </lineage>
</organism>
<accession>A0A0H5C4S5</accession>
<dbReference type="GO" id="GO:0005643">
    <property type="term" value="C:nuclear pore"/>
    <property type="evidence" value="ECO:0007669"/>
    <property type="project" value="UniProtKB-SubCell"/>
</dbReference>
<evidence type="ECO:0000256" key="3">
    <source>
        <dbReference type="ARBA" id="ARBA00022816"/>
    </source>
</evidence>
<evidence type="ECO:0000256" key="2">
    <source>
        <dbReference type="ARBA" id="ARBA00022448"/>
    </source>
</evidence>
<dbReference type="GO" id="GO:0006406">
    <property type="term" value="P:mRNA export from nucleus"/>
    <property type="evidence" value="ECO:0007669"/>
    <property type="project" value="TreeGrafter"/>
</dbReference>
<proteinExistence type="predicted"/>
<reference evidence="8" key="1">
    <citation type="submission" date="2014-12" db="EMBL/GenBank/DDBJ databases">
        <authorList>
            <person name="Jaenicke S."/>
        </authorList>
    </citation>
    <scope>NUCLEOTIDE SEQUENCE [LARGE SCALE GENOMIC DNA]</scope>
    <source>
        <strain evidence="8">CBS1600</strain>
    </source>
</reference>
<evidence type="ECO:0000256" key="5">
    <source>
        <dbReference type="ARBA" id="ARBA00023010"/>
    </source>
</evidence>
<dbReference type="PANTHER" id="PTHR13257">
    <property type="entry name" value="NUCLEOPORIN NUP84-RELATED"/>
    <property type="match status" value="1"/>
</dbReference>
<dbReference type="PANTHER" id="PTHR13257:SF0">
    <property type="entry name" value="NUCLEAR PORE COMPLEX PROTEIN NUP88"/>
    <property type="match status" value="1"/>
</dbReference>
<keyword evidence="2" id="KW-0813">Transport</keyword>
<keyword evidence="3" id="KW-0509">mRNA transport</keyword>
<keyword evidence="6" id="KW-0906">Nuclear pore complex</keyword>
<keyword evidence="5" id="KW-0811">Translocation</keyword>
<dbReference type="OrthoDB" id="341482at2759"/>
<dbReference type="EMBL" id="KV453928">
    <property type="protein sequence ID" value="ODV74522.1"/>
    <property type="molecule type" value="Genomic_DNA"/>
</dbReference>
<evidence type="ECO:0000313" key="9">
    <source>
        <dbReference type="EMBL" id="ODV74522.1"/>
    </source>
</evidence>
<protein>
    <recommendedName>
        <fullName evidence="12">Nucleoporin Nup82</fullName>
    </recommendedName>
</protein>
<sequence length="727" mass="82797">MSFLEKLQGQEIVKRIVKESSSSIPFSASKLAQRNGSELFFAHQSTVRCARIPDSTSYKVLDIPEIQFQIDGLKLNSSGTLLAVYNRNNLVITTLPSSQFMTTQESLIKVKSFVIARDLICSLKIVDLQWNKVSRFDSTVVVLFEDGALRCFDLSYSLDEPNFVYNLTVSSRNQVGYATDVVDDPVAITFGSEDSLNGQLILYILNSEGDVFSIYPFYPREIAVSKDQIEELLNETILLTNRIVDSDSNVLEKKSAINQLKFVKHLWAQVPTAQTETRGTQRLLVLKPDSSQSMVTQGPYSIEPFPDTLYTDNATGISFVNCGSVDILIIACEKSGLLFLLPDWNITMKFRNQDFEEFVILNESGEFAPSLTLLEFKKSQHPAQISLSPFTCKNKVFLKRENCIYKVDLELWANELESYLQKGDSESLAKVLESDFNSDLELLTTLSPNEQYEGLVILEDEYSSKYVAVLTSSNFNVFLLSPETQTESPKDNVDIAPIYYKTNLDSTPFFMIDKLVQDIRKFKISAPSGSNNVIQLDETGLRDVKDISTQVLETLVNYHKFVMSLNYRVDAQKKEFVRQIDTTNDLLQKLDKVEEKQVDNSESILRITQRHEALQKRLATLAEKFDKSTDLPLSNSEKGWFKEIQKTTLSFNKSVKQRNLFAQQLSFIKKEIDSKKFRKEEDQEFGEQNWDSINDILKESKKLLTETSGRLKQNFLQLEAGNKQTFV</sequence>
<dbReference type="Proteomes" id="UP000094389">
    <property type="component" value="Unassembled WGS sequence"/>
</dbReference>
<dbReference type="OMA" id="KRNVIKQ"/>
<evidence type="ECO:0000256" key="1">
    <source>
        <dbReference type="ARBA" id="ARBA00004567"/>
    </source>
</evidence>
<evidence type="ECO:0008006" key="12">
    <source>
        <dbReference type="Google" id="ProtNLM"/>
    </source>
</evidence>
<dbReference type="EMBL" id="CDQK01000004">
    <property type="protein sequence ID" value="CEP23001.1"/>
    <property type="molecule type" value="Genomic_DNA"/>
</dbReference>
<evidence type="ECO:0000256" key="7">
    <source>
        <dbReference type="ARBA" id="ARBA00023242"/>
    </source>
</evidence>
<dbReference type="Proteomes" id="UP000038830">
    <property type="component" value="Unassembled WGS sequence"/>
</dbReference>